<comment type="pathway">
    <text evidence="4">Lipid metabolism.</text>
</comment>
<evidence type="ECO:0000256" key="16">
    <source>
        <dbReference type="ARBA" id="ARBA00023315"/>
    </source>
</evidence>
<feature type="domain" description="Phospholipid/glycerol acyltransferase" evidence="19">
    <location>
        <begin position="68"/>
        <end position="182"/>
    </location>
</feature>
<keyword evidence="11 18" id="KW-0808">Transferase</keyword>
<keyword evidence="13" id="KW-0472">Membrane</keyword>
<dbReference type="Pfam" id="PF01553">
    <property type="entry name" value="Acyltransferase"/>
    <property type="match status" value="1"/>
</dbReference>
<dbReference type="PANTHER" id="PTHR10434:SF59">
    <property type="entry name" value="1-ACYL-SN-GLYCEROL-3-PHOSPHATE ACYLTRANSFERASE"/>
    <property type="match status" value="1"/>
</dbReference>
<evidence type="ECO:0000256" key="17">
    <source>
        <dbReference type="ARBA" id="ARBA00037183"/>
    </source>
</evidence>
<sequence length="233" mass="25633">MLRAYLFLLIFVPLTFAFAFSAIIATLFDPTGRLYHGHARLWSLISLRMAGVRLTVIGQELVPGDQPVIYMSNHQGNFDIHALFRAIPYRFSWIAKEELFSIPIFGHSMRRAGYVPLDRSDGRQALKSMERAATLIRAGQSVVIFPEGTRTPDGNLLPFKKGGFLLAGKAGVPVVPVTINGSREVNPSKRIELYPGTISVRFGAPIPVTDGSGKGREELLERVRTAIAAGLEN</sequence>
<organism evidence="20 21">
    <name type="scientific">Geomobilimonas luticola</name>
    <dbReference type="NCBI Taxonomy" id="1114878"/>
    <lineage>
        <taxon>Bacteria</taxon>
        <taxon>Pseudomonadati</taxon>
        <taxon>Thermodesulfobacteriota</taxon>
        <taxon>Desulfuromonadia</taxon>
        <taxon>Geobacterales</taxon>
        <taxon>Geobacteraceae</taxon>
        <taxon>Geomobilimonas</taxon>
    </lineage>
</organism>
<keyword evidence="9 18" id="KW-0444">Lipid biosynthesis</keyword>
<dbReference type="InterPro" id="IPR004552">
    <property type="entry name" value="AGP_acyltrans"/>
</dbReference>
<keyword evidence="14 18" id="KW-0594">Phospholipid biosynthesis</keyword>
<protein>
    <recommendedName>
        <fullName evidence="7 18">1-acyl-sn-glycerol-3-phosphate acyltransferase</fullName>
        <ecNumber evidence="6 18">2.3.1.51</ecNumber>
    </recommendedName>
</protein>
<comment type="caution">
    <text evidence="20">The sequence shown here is derived from an EMBL/GenBank/DDBJ whole genome shotgun (WGS) entry which is preliminary data.</text>
</comment>
<comment type="pathway">
    <text evidence="3">Phospholipid metabolism; CDP-diacylglycerol biosynthesis; CDP-diacylglycerol from sn-glycerol 3-phosphate: step 2/3.</text>
</comment>
<keyword evidence="16 18" id="KW-0012">Acyltransferase</keyword>
<evidence type="ECO:0000256" key="15">
    <source>
        <dbReference type="ARBA" id="ARBA00023264"/>
    </source>
</evidence>
<keyword evidence="21" id="KW-1185">Reference proteome</keyword>
<evidence type="ECO:0000256" key="11">
    <source>
        <dbReference type="ARBA" id="ARBA00022679"/>
    </source>
</evidence>
<name>A0ABS5S8Q5_9BACT</name>
<evidence type="ECO:0000313" key="21">
    <source>
        <dbReference type="Proteomes" id="UP000756860"/>
    </source>
</evidence>
<dbReference type="PANTHER" id="PTHR10434">
    <property type="entry name" value="1-ACYL-SN-GLYCEROL-3-PHOSPHATE ACYLTRANSFERASE"/>
    <property type="match status" value="1"/>
</dbReference>
<evidence type="ECO:0000256" key="10">
    <source>
        <dbReference type="ARBA" id="ARBA00022519"/>
    </source>
</evidence>
<comment type="similarity">
    <text evidence="5 18">Belongs to the 1-acyl-sn-glycerol-3-phosphate acyltransferase family.</text>
</comment>
<keyword evidence="10" id="KW-0997">Cell inner membrane</keyword>
<evidence type="ECO:0000256" key="7">
    <source>
        <dbReference type="ARBA" id="ARBA00016139"/>
    </source>
</evidence>
<dbReference type="RefSeq" id="WP_214173755.1">
    <property type="nucleotide sequence ID" value="NZ_JAHCVK010000001.1"/>
</dbReference>
<evidence type="ECO:0000256" key="4">
    <source>
        <dbReference type="ARBA" id="ARBA00005189"/>
    </source>
</evidence>
<comment type="domain">
    <text evidence="18">The HXXXXD motif is essential for acyltransferase activity and may constitute the binding site for the phosphate moiety of the glycerol-3-phosphate.</text>
</comment>
<dbReference type="InterPro" id="IPR002123">
    <property type="entry name" value="Plipid/glycerol_acylTrfase"/>
</dbReference>
<keyword evidence="12 18" id="KW-0443">Lipid metabolism</keyword>
<dbReference type="SMART" id="SM00563">
    <property type="entry name" value="PlsC"/>
    <property type="match status" value="1"/>
</dbReference>
<comment type="subcellular location">
    <subcellularLocation>
        <location evidence="2">Cell inner membrane</location>
        <topology evidence="2">Peripheral membrane protein</topology>
    </subcellularLocation>
</comment>
<evidence type="ECO:0000256" key="2">
    <source>
        <dbReference type="ARBA" id="ARBA00004417"/>
    </source>
</evidence>
<evidence type="ECO:0000256" key="13">
    <source>
        <dbReference type="ARBA" id="ARBA00023136"/>
    </source>
</evidence>
<evidence type="ECO:0000256" key="18">
    <source>
        <dbReference type="RuleBase" id="RU361267"/>
    </source>
</evidence>
<dbReference type="CDD" id="cd07989">
    <property type="entry name" value="LPLAT_AGPAT-like"/>
    <property type="match status" value="1"/>
</dbReference>
<evidence type="ECO:0000256" key="3">
    <source>
        <dbReference type="ARBA" id="ARBA00004728"/>
    </source>
</evidence>
<evidence type="ECO:0000256" key="5">
    <source>
        <dbReference type="ARBA" id="ARBA00008655"/>
    </source>
</evidence>
<evidence type="ECO:0000256" key="8">
    <source>
        <dbReference type="ARBA" id="ARBA00022475"/>
    </source>
</evidence>
<evidence type="ECO:0000256" key="14">
    <source>
        <dbReference type="ARBA" id="ARBA00023209"/>
    </source>
</evidence>
<comment type="catalytic activity">
    <reaction evidence="1 18">
        <text>a 1-acyl-sn-glycero-3-phosphate + an acyl-CoA = a 1,2-diacyl-sn-glycero-3-phosphate + CoA</text>
        <dbReference type="Rhea" id="RHEA:19709"/>
        <dbReference type="ChEBI" id="CHEBI:57287"/>
        <dbReference type="ChEBI" id="CHEBI:57970"/>
        <dbReference type="ChEBI" id="CHEBI:58342"/>
        <dbReference type="ChEBI" id="CHEBI:58608"/>
        <dbReference type="EC" id="2.3.1.51"/>
    </reaction>
</comment>
<dbReference type="EC" id="2.3.1.51" evidence="6 18"/>
<proteinExistence type="inferred from homology"/>
<evidence type="ECO:0000256" key="9">
    <source>
        <dbReference type="ARBA" id="ARBA00022516"/>
    </source>
</evidence>
<evidence type="ECO:0000256" key="12">
    <source>
        <dbReference type="ARBA" id="ARBA00023098"/>
    </source>
</evidence>
<dbReference type="SUPFAM" id="SSF69593">
    <property type="entry name" value="Glycerol-3-phosphate (1)-acyltransferase"/>
    <property type="match status" value="1"/>
</dbReference>
<dbReference type="EMBL" id="JAHCVK010000001">
    <property type="protein sequence ID" value="MBT0651760.1"/>
    <property type="molecule type" value="Genomic_DNA"/>
</dbReference>
<dbReference type="NCBIfam" id="TIGR00530">
    <property type="entry name" value="AGP_acyltrn"/>
    <property type="match status" value="1"/>
</dbReference>
<reference evidence="20 21" key="1">
    <citation type="submission" date="2021-05" db="EMBL/GenBank/DDBJ databases">
        <title>The draft genome of Geobacter luticola JCM 17780.</title>
        <authorList>
            <person name="Xu Z."/>
            <person name="Masuda Y."/>
            <person name="Itoh H."/>
            <person name="Senoo K."/>
        </authorList>
    </citation>
    <scope>NUCLEOTIDE SEQUENCE [LARGE SCALE GENOMIC DNA]</scope>
    <source>
        <strain evidence="20 21">JCM 17780</strain>
    </source>
</reference>
<evidence type="ECO:0000259" key="19">
    <source>
        <dbReference type="SMART" id="SM00563"/>
    </source>
</evidence>
<dbReference type="GO" id="GO:0016746">
    <property type="term" value="F:acyltransferase activity"/>
    <property type="evidence" value="ECO:0007669"/>
    <property type="project" value="UniProtKB-KW"/>
</dbReference>
<accession>A0ABS5S8Q5</accession>
<keyword evidence="8" id="KW-1003">Cell membrane</keyword>
<evidence type="ECO:0000256" key="6">
    <source>
        <dbReference type="ARBA" id="ARBA00013211"/>
    </source>
</evidence>
<keyword evidence="15 18" id="KW-1208">Phospholipid metabolism</keyword>
<evidence type="ECO:0000313" key="20">
    <source>
        <dbReference type="EMBL" id="MBT0651760.1"/>
    </source>
</evidence>
<dbReference type="Proteomes" id="UP000756860">
    <property type="component" value="Unassembled WGS sequence"/>
</dbReference>
<comment type="function">
    <text evidence="17">Converts lysophosphatidic acid (LPA) into phosphatidic acid by incorporating acyl moiety at the 2 position.</text>
</comment>
<evidence type="ECO:0000256" key="1">
    <source>
        <dbReference type="ARBA" id="ARBA00001141"/>
    </source>
</evidence>
<gene>
    <name evidence="20" type="ORF">KI810_01705</name>
</gene>